<evidence type="ECO:0000259" key="12">
    <source>
        <dbReference type="PROSITE" id="PS51464"/>
    </source>
</evidence>
<dbReference type="PROSITE" id="PS51464">
    <property type="entry name" value="SIS"/>
    <property type="match status" value="2"/>
</dbReference>
<dbReference type="SUPFAM" id="SSF56235">
    <property type="entry name" value="N-terminal nucleophile aminohydrolases (Ntn hydrolases)"/>
    <property type="match status" value="1"/>
</dbReference>
<dbReference type="GO" id="GO:0005829">
    <property type="term" value="C:cytosol"/>
    <property type="evidence" value="ECO:0007669"/>
    <property type="project" value="TreeGrafter"/>
</dbReference>
<gene>
    <name evidence="13" type="primary">glmS_2</name>
    <name evidence="10" type="synonym">glmS</name>
    <name evidence="13" type="ORF">AQUSIP_25300</name>
</gene>
<comment type="subunit">
    <text evidence="10">Homodimer.</text>
</comment>
<dbReference type="Gene3D" id="3.60.20.10">
    <property type="entry name" value="Glutamine Phosphoribosylpyrophosphate, subunit 1, domain 1"/>
    <property type="match status" value="1"/>
</dbReference>
<dbReference type="InterPro" id="IPR017932">
    <property type="entry name" value="GATase_2_dom"/>
</dbReference>
<evidence type="ECO:0000313" key="13">
    <source>
        <dbReference type="EMBL" id="VVC77203.1"/>
    </source>
</evidence>
<feature type="active site" description="Nucleophile; for GATase activity" evidence="10">
    <location>
        <position position="2"/>
    </location>
</feature>
<dbReference type="RefSeq" id="WP_148340592.1">
    <property type="nucleotide sequence ID" value="NZ_LR699120.1"/>
</dbReference>
<dbReference type="HAMAP" id="MF_00164">
    <property type="entry name" value="GlmS"/>
    <property type="match status" value="1"/>
</dbReference>
<sequence>MCGIIGAVGTQNVSGLLLQGLKRLEYRGYDSAGIAVISPNQQLQRIRTAGKVQVLIDEVGKNSLDGNTGIAHTRWATHGRPSENNAHPHTAGDAIAIVHNGIIENHESLRHRLLSEGCHITSDTDSELIAHLIHQKIRQGVDTLTAVRSLIQQLKGAYAIGVINKDEPGRLFATRFSSPLVIGLGEEGTFISSDTLALRPVATQVIYLEDGDVADITSDTVTIYGINGEKVNRPSHKIPSNHEIASKGKYPHYMLKEIFEQPDAMSRTIQSRMTTHQVMAEAFGVNAADIFRRTKRIQIIACGTSYHAGLVSKYWFEEIIRIPCEVEIASEYRYRNHIIEPGTLFITLSQSGETADTLAGLRLAKTSGYLATLSICNVAESSLVRESDLVLLIDAGFEIGVASTKSFTCQLEALFMLMIALGHAHALDALKETDMIRELRAMPGYAEEVLKLNAAIQKIAKGLEHKQNCFFIGRGIQFPVAMEGALKLKEISYIHAEAFPAGELKHGPIALIDNSIPIVALAPNDDMIGKMKSSLEEILSRGGNIVLLTTGQTGMENRDGISVIHMPHVPKLLAPIIYAIPLQLLAYHAAVLKGADIDQPRNLAKSVTVE</sequence>
<dbReference type="InterPro" id="IPR029055">
    <property type="entry name" value="Ntn_hydrolases_N"/>
</dbReference>
<dbReference type="FunFam" id="3.40.50.10490:FF:000002">
    <property type="entry name" value="Glutamine--fructose-6-phosphate aminotransferase [isomerizing]"/>
    <property type="match status" value="1"/>
</dbReference>
<dbReference type="FunFam" id="3.40.50.10490:FF:000001">
    <property type="entry name" value="Glutamine--fructose-6-phosphate aminotransferase [isomerizing]"/>
    <property type="match status" value="1"/>
</dbReference>
<keyword evidence="8" id="KW-0677">Repeat</keyword>
<dbReference type="Proteomes" id="UP000324194">
    <property type="component" value="Chromosome 2"/>
</dbReference>
<organism evidence="13 14">
    <name type="scientific">Aquicella siphonis</name>
    <dbReference type="NCBI Taxonomy" id="254247"/>
    <lineage>
        <taxon>Bacteria</taxon>
        <taxon>Pseudomonadati</taxon>
        <taxon>Pseudomonadota</taxon>
        <taxon>Gammaproteobacteria</taxon>
        <taxon>Legionellales</taxon>
        <taxon>Coxiellaceae</taxon>
        <taxon>Aquicella</taxon>
    </lineage>
</organism>
<feature type="domain" description="SIS" evidence="12">
    <location>
        <begin position="287"/>
        <end position="429"/>
    </location>
</feature>
<dbReference type="Gene3D" id="3.40.50.10490">
    <property type="entry name" value="Glucose-6-phosphate isomerase like protein, domain 1"/>
    <property type="match status" value="2"/>
</dbReference>
<keyword evidence="14" id="KW-1185">Reference proteome</keyword>
<dbReference type="NCBIfam" id="TIGR01135">
    <property type="entry name" value="glmS"/>
    <property type="match status" value="1"/>
</dbReference>
<dbReference type="FunFam" id="3.60.20.10:FF:000006">
    <property type="entry name" value="Glutamine--fructose-6-phosphate aminotransferase [isomerizing]"/>
    <property type="match status" value="1"/>
</dbReference>
<dbReference type="InterPro" id="IPR046348">
    <property type="entry name" value="SIS_dom_sf"/>
</dbReference>
<feature type="domain" description="Glutamine amidotransferase type-2" evidence="11">
    <location>
        <begin position="2"/>
        <end position="219"/>
    </location>
</feature>
<dbReference type="InterPro" id="IPR005855">
    <property type="entry name" value="GFAT"/>
</dbReference>
<evidence type="ECO:0000256" key="1">
    <source>
        <dbReference type="ARBA" id="ARBA00001031"/>
    </source>
</evidence>
<dbReference type="PANTHER" id="PTHR10937:SF0">
    <property type="entry name" value="GLUTAMINE--FRUCTOSE-6-PHOSPHATE TRANSAMINASE (ISOMERIZING)"/>
    <property type="match status" value="1"/>
</dbReference>
<feature type="domain" description="SIS" evidence="12">
    <location>
        <begin position="459"/>
        <end position="600"/>
    </location>
</feature>
<dbReference type="CDD" id="cd00714">
    <property type="entry name" value="GFAT"/>
    <property type="match status" value="1"/>
</dbReference>
<dbReference type="AlphaFoldDB" id="A0A5E4PLL7"/>
<evidence type="ECO:0000256" key="5">
    <source>
        <dbReference type="ARBA" id="ARBA00022490"/>
    </source>
</evidence>
<dbReference type="InterPro" id="IPR035490">
    <property type="entry name" value="GlmS/FrlB_SIS"/>
</dbReference>
<evidence type="ECO:0000256" key="2">
    <source>
        <dbReference type="ARBA" id="ARBA00004496"/>
    </source>
</evidence>
<accession>A0A5E4PLL7</accession>
<comment type="catalytic activity">
    <reaction evidence="1 10">
        <text>D-fructose 6-phosphate + L-glutamine = D-glucosamine 6-phosphate + L-glutamate</text>
        <dbReference type="Rhea" id="RHEA:13237"/>
        <dbReference type="ChEBI" id="CHEBI:29985"/>
        <dbReference type="ChEBI" id="CHEBI:58359"/>
        <dbReference type="ChEBI" id="CHEBI:58725"/>
        <dbReference type="ChEBI" id="CHEBI:61527"/>
        <dbReference type="EC" id="2.6.1.16"/>
    </reaction>
</comment>
<dbReference type="SUPFAM" id="SSF53697">
    <property type="entry name" value="SIS domain"/>
    <property type="match status" value="1"/>
</dbReference>
<comment type="function">
    <text evidence="10">Catalyzes the first step in hexosamine metabolism, converting fructose-6P into glucosamine-6P using glutamine as a nitrogen source.</text>
</comment>
<evidence type="ECO:0000313" key="14">
    <source>
        <dbReference type="Proteomes" id="UP000324194"/>
    </source>
</evidence>
<dbReference type="PANTHER" id="PTHR10937">
    <property type="entry name" value="GLUCOSAMINE--FRUCTOSE-6-PHOSPHATE AMINOTRANSFERASE, ISOMERIZING"/>
    <property type="match status" value="1"/>
</dbReference>
<reference evidence="13 14" key="1">
    <citation type="submission" date="2019-08" db="EMBL/GenBank/DDBJ databases">
        <authorList>
            <person name="Guy L."/>
        </authorList>
    </citation>
    <scope>NUCLEOTIDE SEQUENCE [LARGE SCALE GENOMIC DNA]</scope>
    <source>
        <strain evidence="13 14">SGT-108</strain>
    </source>
</reference>
<keyword evidence="9" id="KW-0315">Glutamine amidotransferase</keyword>
<dbReference type="CDD" id="cd05009">
    <property type="entry name" value="SIS_GlmS_GlmD_2"/>
    <property type="match status" value="1"/>
</dbReference>
<evidence type="ECO:0000256" key="8">
    <source>
        <dbReference type="ARBA" id="ARBA00022737"/>
    </source>
</evidence>
<dbReference type="GO" id="GO:0046349">
    <property type="term" value="P:amino sugar biosynthetic process"/>
    <property type="evidence" value="ECO:0007669"/>
    <property type="project" value="UniProtKB-ARBA"/>
</dbReference>
<dbReference type="EC" id="2.6.1.16" evidence="3 10"/>
<evidence type="ECO:0000256" key="10">
    <source>
        <dbReference type="HAMAP-Rule" id="MF_00164"/>
    </source>
</evidence>
<evidence type="ECO:0000256" key="7">
    <source>
        <dbReference type="ARBA" id="ARBA00022679"/>
    </source>
</evidence>
<feature type="active site" description="For Fru-6P isomerization activity" evidence="10">
    <location>
        <position position="605"/>
    </location>
</feature>
<dbReference type="OrthoDB" id="9761808at2"/>
<dbReference type="Pfam" id="PF01380">
    <property type="entry name" value="SIS"/>
    <property type="match status" value="2"/>
</dbReference>
<dbReference type="PROSITE" id="PS51278">
    <property type="entry name" value="GATASE_TYPE_2"/>
    <property type="match status" value="1"/>
</dbReference>
<dbReference type="InterPro" id="IPR001347">
    <property type="entry name" value="SIS_dom"/>
</dbReference>
<evidence type="ECO:0000256" key="4">
    <source>
        <dbReference type="ARBA" id="ARBA00016090"/>
    </source>
</evidence>
<keyword evidence="5 10" id="KW-0963">Cytoplasm</keyword>
<dbReference type="CDD" id="cd05008">
    <property type="entry name" value="SIS_GlmS_GlmD_1"/>
    <property type="match status" value="1"/>
</dbReference>
<keyword evidence="6 10" id="KW-0032">Aminotransferase</keyword>
<dbReference type="GO" id="GO:0004360">
    <property type="term" value="F:glutamine-fructose-6-phosphate transaminase (isomerizing) activity"/>
    <property type="evidence" value="ECO:0007669"/>
    <property type="project" value="UniProtKB-UniRule"/>
</dbReference>
<dbReference type="NCBIfam" id="NF001484">
    <property type="entry name" value="PRK00331.1"/>
    <property type="match status" value="1"/>
</dbReference>
<dbReference type="GO" id="GO:0006487">
    <property type="term" value="P:protein N-linked glycosylation"/>
    <property type="evidence" value="ECO:0007669"/>
    <property type="project" value="TreeGrafter"/>
</dbReference>
<dbReference type="GO" id="GO:0097367">
    <property type="term" value="F:carbohydrate derivative binding"/>
    <property type="evidence" value="ECO:0007669"/>
    <property type="project" value="InterPro"/>
</dbReference>
<feature type="initiator methionine" description="Removed" evidence="10">
    <location>
        <position position="1"/>
    </location>
</feature>
<keyword evidence="7 10" id="KW-0808">Transferase</keyword>
<dbReference type="InterPro" id="IPR047084">
    <property type="entry name" value="GFAT_N"/>
</dbReference>
<evidence type="ECO:0000256" key="9">
    <source>
        <dbReference type="ARBA" id="ARBA00022962"/>
    </source>
</evidence>
<dbReference type="GO" id="GO:0006047">
    <property type="term" value="P:UDP-N-acetylglucosamine metabolic process"/>
    <property type="evidence" value="ECO:0007669"/>
    <property type="project" value="TreeGrafter"/>
</dbReference>
<evidence type="ECO:0000256" key="3">
    <source>
        <dbReference type="ARBA" id="ARBA00012916"/>
    </source>
</evidence>
<name>A0A5E4PLL7_9COXI</name>
<dbReference type="GO" id="GO:0006002">
    <property type="term" value="P:fructose 6-phosphate metabolic process"/>
    <property type="evidence" value="ECO:0007669"/>
    <property type="project" value="TreeGrafter"/>
</dbReference>
<dbReference type="KEGG" id="asip:AQUSIP_25300"/>
<protein>
    <recommendedName>
        <fullName evidence="4 10">Glutamine--fructose-6-phosphate aminotransferase [isomerizing]</fullName>
        <ecNumber evidence="3 10">2.6.1.16</ecNumber>
    </recommendedName>
    <alternativeName>
        <fullName evidence="10">D-fructose-6-phosphate amidotransferase</fullName>
    </alternativeName>
    <alternativeName>
        <fullName evidence="10">GFAT</fullName>
    </alternativeName>
    <alternativeName>
        <fullName evidence="10">Glucosamine-6-phosphate synthase</fullName>
    </alternativeName>
    <alternativeName>
        <fullName evidence="10">Hexosephosphate aminotransferase</fullName>
    </alternativeName>
    <alternativeName>
        <fullName evidence="10">L-glutamine--D-fructose-6-phosphate amidotransferase</fullName>
    </alternativeName>
</protein>
<dbReference type="InterPro" id="IPR035466">
    <property type="entry name" value="GlmS/AgaS_SIS"/>
</dbReference>
<evidence type="ECO:0000259" key="11">
    <source>
        <dbReference type="PROSITE" id="PS51278"/>
    </source>
</evidence>
<evidence type="ECO:0000256" key="6">
    <source>
        <dbReference type="ARBA" id="ARBA00022576"/>
    </source>
</evidence>
<dbReference type="Pfam" id="PF13522">
    <property type="entry name" value="GATase_6"/>
    <property type="match status" value="1"/>
</dbReference>
<proteinExistence type="inferred from homology"/>
<dbReference type="GO" id="GO:0005975">
    <property type="term" value="P:carbohydrate metabolic process"/>
    <property type="evidence" value="ECO:0007669"/>
    <property type="project" value="UniProtKB-UniRule"/>
</dbReference>
<dbReference type="EMBL" id="LR699120">
    <property type="protein sequence ID" value="VVC77203.1"/>
    <property type="molecule type" value="Genomic_DNA"/>
</dbReference>
<comment type="subcellular location">
    <subcellularLocation>
        <location evidence="2 10">Cytoplasm</location>
    </subcellularLocation>
</comment>